<dbReference type="SMART" id="SM00388">
    <property type="entry name" value="HisKA"/>
    <property type="match status" value="1"/>
</dbReference>
<dbReference type="InterPro" id="IPR041664">
    <property type="entry name" value="AAA_16"/>
</dbReference>
<comment type="subcellular location">
    <subcellularLocation>
        <location evidence="2">Cell membrane</location>
        <topology evidence="2">Multi-pass membrane protein</topology>
    </subcellularLocation>
</comment>
<dbReference type="Pfam" id="PF00512">
    <property type="entry name" value="HisKA"/>
    <property type="match status" value="1"/>
</dbReference>
<evidence type="ECO:0000256" key="1">
    <source>
        <dbReference type="ARBA" id="ARBA00000085"/>
    </source>
</evidence>
<dbReference type="EC" id="2.7.13.3" evidence="3"/>
<evidence type="ECO:0000256" key="3">
    <source>
        <dbReference type="ARBA" id="ARBA00012438"/>
    </source>
</evidence>
<dbReference type="InterPro" id="IPR011990">
    <property type="entry name" value="TPR-like_helical_dom_sf"/>
</dbReference>
<name>A0A2U1K0Z2_9BACI</name>
<dbReference type="InterPro" id="IPR053159">
    <property type="entry name" value="Hybrid_Histidine_Kinase"/>
</dbReference>
<keyword evidence="10" id="KW-0175">Coiled coil</keyword>
<dbReference type="PROSITE" id="PS50011">
    <property type="entry name" value="PROTEIN_KINASE_DOM"/>
    <property type="match status" value="1"/>
</dbReference>
<dbReference type="Gene3D" id="1.10.287.130">
    <property type="match status" value="1"/>
</dbReference>
<dbReference type="SMART" id="SM00065">
    <property type="entry name" value="GAF"/>
    <property type="match status" value="1"/>
</dbReference>
<evidence type="ECO:0000259" key="12">
    <source>
        <dbReference type="PROSITE" id="PS50109"/>
    </source>
</evidence>
<keyword evidence="6" id="KW-0547">Nucleotide-binding</keyword>
<dbReference type="InterPro" id="IPR003594">
    <property type="entry name" value="HATPase_dom"/>
</dbReference>
<evidence type="ECO:0000256" key="10">
    <source>
        <dbReference type="SAM" id="Coils"/>
    </source>
</evidence>
<dbReference type="InterPro" id="IPR027417">
    <property type="entry name" value="P-loop_NTPase"/>
</dbReference>
<gene>
    <name evidence="13" type="ORF">DCC39_09385</name>
</gene>
<keyword evidence="8" id="KW-0067">ATP-binding</keyword>
<sequence>MFKDSLKFLRFLKNIAQQGVEMRVKSKQAYLPGYDIIEEMETNGLWTFFKAIQQSSKRPVLIKKPASPQDIAAATHEFHMKKNLPIEGILKPYSLEKYRNQALLITEFFKSTSLETILKNKPLDIRTFLTFSIKLTSIVNDLHHHQVIHKNIQPANIFVQMKEKNIKLTGFYHAATLKRENHQSHVNPYVLGRQVAFISPEQTGRLNRFLDHRSDLYSLGVVFYQMLTGKLPFDMEDPIELVHAHIAKTPIPPNSINSAIPRLLSDIVMKLLEKIPQSRYQSAYGLKEDLLEFERRYLLSKAEPSFSLAGKDAPSRSEFGEKLFGRKEAIKTLVQAFENCSKGKHTFALVQGLSGVGKTALINEVQKPLVRKRGYFISGKFDLLKRQVPYAPLVQAFKEILKQILSEGEERVAHWKEKLESELQTYLPTVATILPEIQWIVGGQSEPETLTALETHNRILYSFGKLVHVFANEDHPLVLFLDDLQWADQATLDLLQYIVSQHGKRHLFVIGAYRHNEVTSIHPFQVMLNELKKKEISFLTIALEPLEELHIREWVQHLLSCTEEEAVHLASFIQRITKGNPFFTKQLFQTFYDHKFIIFDENERKWIIDFGQLNNLSIQEDIVAFIAERFYKLPTETQGLLKLASCIGNQFELTVLSAVSNQDESTTAKLLWNALEEGLVLPLSPEYKWIYPDEELQGKEGQPLVYKFLHDKVQQAVYSTMTELEREDSHLTIGRLIASYYKQKNTLEENIFEIVNHFNQCRYRLANEEKIRLAKWNVLAGQRAKEGAAFEASLSFYEMGNELLGDNRWENHYELAAKITVGLGETAYINNQFEFAEELFNEALSKIHSREEKLRIYNLKITLYTHLHRVEEAVDSGLRALKLFGWKLNKRPGKLAVAIEFIQTKIALKNRKAEDLKQLPEMMDEEQRLIMQTFINLNAPAYHVDQNLATMLMLRAFHFTLKYGTSDLTALVYNNYALILSAGFHNYVDSYEFGNLARYYAENSRNSHIIGRTYFVFGSFINHWKNHVMNNEQILEHSQQYCIESGNFHLAGANSPFLCLASFLKGHRLQETADLIQKQLQFSKQIQYTLSKDFLNEVNDWIAVLSGQHKEPNWNFVEILDDESVEIIHYTIRLQLAYLLNEPSVAKRLLSKLSKLVDKSLVLIIAPDYYFYEALWLARNFEETNMKEKRKTLKRIKKTLLLFKRWAGHSPDNYEHKYDLIKAEEARIKKKPTKASLYFEQAVQKAHKNGFNQDEAIANECAGRYYFSRGFYRFAKMYLLAAVRAYEKWGAERKAVQLRKEFADLLSEHLQTKAVAPFSIDLHAIMGAARTLSSEIVLERLIAKLMAIVFKNSGAQKGMMFLTFNGQLQPVAKGSIDEGIRLIKNKAQVDYPQHIIHYVAKSLEPVILSDAAFNGMFTDDNYIRKEKPKSVLCFPILHQGKLVGIVYLENNAMIHAFSVERIEILNILASQAAISIENAFLYENLEMKVKERTEQLETAYGHLEKANQDLAEAEKSRRQFISDISHDLRSPIASVQGYIEAILDGVIDGKEEQMHYLKRSHERLLTLNGMIHDLFELAKLEAKGMSFDMEYLLAHQLFEHLRKQFEHDVMSANLKFGSYIDKASFDNDDPLIEVDIRRIEQVVQNLVSNAIKYTESGEICFQLRFDRQKQEIIFIVKDTGTGIPKDELPFLFDRFYTKPSKRKEGHGLGLAICKGIIEFHHGEITVESEVNIGTSFAFHLPAYVPLKNGPLEQVSLFRLENEGEN</sequence>
<dbReference type="InterPro" id="IPR005467">
    <property type="entry name" value="His_kinase_dom"/>
</dbReference>
<keyword evidence="9" id="KW-0902">Two-component regulatory system</keyword>
<feature type="domain" description="Protein kinase" evidence="11">
    <location>
        <begin position="34"/>
        <end position="291"/>
    </location>
</feature>
<dbReference type="Pfam" id="PF01590">
    <property type="entry name" value="GAF"/>
    <property type="match status" value="1"/>
</dbReference>
<dbReference type="GO" id="GO:0005886">
    <property type="term" value="C:plasma membrane"/>
    <property type="evidence" value="ECO:0007669"/>
    <property type="project" value="UniProtKB-SubCell"/>
</dbReference>
<evidence type="ECO:0000313" key="14">
    <source>
        <dbReference type="Proteomes" id="UP000245998"/>
    </source>
</evidence>
<dbReference type="GO" id="GO:0000155">
    <property type="term" value="F:phosphorelay sensor kinase activity"/>
    <property type="evidence" value="ECO:0007669"/>
    <property type="project" value="InterPro"/>
</dbReference>
<evidence type="ECO:0000256" key="5">
    <source>
        <dbReference type="ARBA" id="ARBA00022679"/>
    </source>
</evidence>
<feature type="domain" description="Histidine kinase" evidence="12">
    <location>
        <begin position="1523"/>
        <end position="1744"/>
    </location>
</feature>
<dbReference type="Pfam" id="PF13191">
    <property type="entry name" value="AAA_16"/>
    <property type="match status" value="1"/>
</dbReference>
<dbReference type="Pfam" id="PF02518">
    <property type="entry name" value="HATPase_c"/>
    <property type="match status" value="1"/>
</dbReference>
<dbReference type="PANTHER" id="PTHR43642:SF1">
    <property type="entry name" value="HYBRID SIGNAL TRANSDUCTION HISTIDINE KINASE G"/>
    <property type="match status" value="1"/>
</dbReference>
<dbReference type="InterPro" id="IPR011009">
    <property type="entry name" value="Kinase-like_dom_sf"/>
</dbReference>
<keyword evidence="14" id="KW-1185">Reference proteome</keyword>
<dbReference type="Gene3D" id="3.30.565.10">
    <property type="entry name" value="Histidine kinase-like ATPase, C-terminal domain"/>
    <property type="match status" value="1"/>
</dbReference>
<dbReference type="SUPFAM" id="SSF52540">
    <property type="entry name" value="P-loop containing nucleoside triphosphate hydrolases"/>
    <property type="match status" value="1"/>
</dbReference>
<dbReference type="Pfam" id="PF25503">
    <property type="entry name" value="TPR_CHK1"/>
    <property type="match status" value="1"/>
</dbReference>
<dbReference type="Proteomes" id="UP000245998">
    <property type="component" value="Unassembled WGS sequence"/>
</dbReference>
<dbReference type="CDD" id="cd00075">
    <property type="entry name" value="HATPase"/>
    <property type="match status" value="1"/>
</dbReference>
<comment type="caution">
    <text evidence="13">The sequence shown here is derived from an EMBL/GenBank/DDBJ whole genome shotgun (WGS) entry which is preliminary data.</text>
</comment>
<accession>A0A2U1K0Z2</accession>
<dbReference type="Pfam" id="PF00069">
    <property type="entry name" value="Pkinase"/>
    <property type="match status" value="1"/>
</dbReference>
<dbReference type="SMART" id="SM00387">
    <property type="entry name" value="HATPase_c"/>
    <property type="match status" value="1"/>
</dbReference>
<evidence type="ECO:0000256" key="6">
    <source>
        <dbReference type="ARBA" id="ARBA00022741"/>
    </source>
</evidence>
<dbReference type="InterPro" id="IPR004358">
    <property type="entry name" value="Sig_transdc_His_kin-like_C"/>
</dbReference>
<keyword evidence="4" id="KW-0597">Phosphoprotein</keyword>
<dbReference type="PROSITE" id="PS50109">
    <property type="entry name" value="HIS_KIN"/>
    <property type="match status" value="1"/>
</dbReference>
<evidence type="ECO:0000256" key="8">
    <source>
        <dbReference type="ARBA" id="ARBA00022840"/>
    </source>
</evidence>
<keyword evidence="5" id="KW-0808">Transferase</keyword>
<dbReference type="FunFam" id="3.30.565.10:FF:000006">
    <property type="entry name" value="Sensor histidine kinase WalK"/>
    <property type="match status" value="1"/>
</dbReference>
<dbReference type="Gene3D" id="3.40.50.300">
    <property type="entry name" value="P-loop containing nucleotide triphosphate hydrolases"/>
    <property type="match status" value="1"/>
</dbReference>
<feature type="coiled-coil region" evidence="10">
    <location>
        <begin position="1496"/>
        <end position="1523"/>
    </location>
</feature>
<evidence type="ECO:0000313" key="13">
    <source>
        <dbReference type="EMBL" id="PWA11176.1"/>
    </source>
</evidence>
<dbReference type="CDD" id="cd14014">
    <property type="entry name" value="STKc_PknB_like"/>
    <property type="match status" value="1"/>
</dbReference>
<evidence type="ECO:0000256" key="4">
    <source>
        <dbReference type="ARBA" id="ARBA00022553"/>
    </source>
</evidence>
<keyword evidence="7" id="KW-0418">Kinase</keyword>
<dbReference type="CDD" id="cd00082">
    <property type="entry name" value="HisKA"/>
    <property type="match status" value="1"/>
</dbReference>
<dbReference type="SUPFAM" id="SSF55874">
    <property type="entry name" value="ATPase domain of HSP90 chaperone/DNA topoisomerase II/histidine kinase"/>
    <property type="match status" value="1"/>
</dbReference>
<evidence type="ECO:0000259" key="11">
    <source>
        <dbReference type="PROSITE" id="PS50011"/>
    </source>
</evidence>
<reference evidence="13 14" key="1">
    <citation type="submission" date="2018-04" db="EMBL/GenBank/DDBJ databases">
        <title>Camelliibacillus theae gen. nov., sp. nov., isolated from Pu'er tea.</title>
        <authorList>
            <person name="Niu L."/>
        </authorList>
    </citation>
    <scope>NUCLEOTIDE SEQUENCE [LARGE SCALE GENOMIC DNA]</scope>
    <source>
        <strain evidence="13 14">T8</strain>
    </source>
</reference>
<comment type="catalytic activity">
    <reaction evidence="1">
        <text>ATP + protein L-histidine = ADP + protein N-phospho-L-histidine.</text>
        <dbReference type="EC" id="2.7.13.3"/>
    </reaction>
</comment>
<dbReference type="InterPro" id="IPR036097">
    <property type="entry name" value="HisK_dim/P_sf"/>
</dbReference>
<dbReference type="SUPFAM" id="SSF47384">
    <property type="entry name" value="Homodimeric domain of signal transducing histidine kinase"/>
    <property type="match status" value="1"/>
</dbReference>
<dbReference type="InterPro" id="IPR029016">
    <property type="entry name" value="GAF-like_dom_sf"/>
</dbReference>
<dbReference type="InterPro" id="IPR003661">
    <property type="entry name" value="HisK_dim/P_dom"/>
</dbReference>
<evidence type="ECO:0000256" key="2">
    <source>
        <dbReference type="ARBA" id="ARBA00004651"/>
    </source>
</evidence>
<dbReference type="Gene3D" id="3.30.450.40">
    <property type="match status" value="1"/>
</dbReference>
<dbReference type="InterPro" id="IPR036890">
    <property type="entry name" value="HATPase_C_sf"/>
</dbReference>
<dbReference type="PRINTS" id="PR00344">
    <property type="entry name" value="BCTRLSENSOR"/>
</dbReference>
<dbReference type="InterPro" id="IPR000719">
    <property type="entry name" value="Prot_kinase_dom"/>
</dbReference>
<protein>
    <recommendedName>
        <fullName evidence="3">histidine kinase</fullName>
        <ecNumber evidence="3">2.7.13.3</ecNumber>
    </recommendedName>
</protein>
<dbReference type="SUPFAM" id="SSF48452">
    <property type="entry name" value="TPR-like"/>
    <property type="match status" value="1"/>
</dbReference>
<dbReference type="InterPro" id="IPR003018">
    <property type="entry name" value="GAF"/>
</dbReference>
<dbReference type="GO" id="GO:0005524">
    <property type="term" value="F:ATP binding"/>
    <property type="evidence" value="ECO:0007669"/>
    <property type="project" value="UniProtKB-KW"/>
</dbReference>
<dbReference type="PANTHER" id="PTHR43642">
    <property type="entry name" value="HYBRID SIGNAL TRANSDUCTION HISTIDINE KINASE G"/>
    <property type="match status" value="1"/>
</dbReference>
<dbReference type="SMART" id="SM00220">
    <property type="entry name" value="S_TKc"/>
    <property type="match status" value="1"/>
</dbReference>
<dbReference type="EMBL" id="QCZG01000017">
    <property type="protein sequence ID" value="PWA11176.1"/>
    <property type="molecule type" value="Genomic_DNA"/>
</dbReference>
<organism evidence="13 14">
    <name type="scientific">Pueribacillus theae</name>
    <dbReference type="NCBI Taxonomy" id="2171751"/>
    <lineage>
        <taxon>Bacteria</taxon>
        <taxon>Bacillati</taxon>
        <taxon>Bacillota</taxon>
        <taxon>Bacilli</taxon>
        <taxon>Bacillales</taxon>
        <taxon>Bacillaceae</taxon>
        <taxon>Pueribacillus</taxon>
    </lineage>
</organism>
<dbReference type="SUPFAM" id="SSF55781">
    <property type="entry name" value="GAF domain-like"/>
    <property type="match status" value="1"/>
</dbReference>
<dbReference type="Gene3D" id="1.10.510.10">
    <property type="entry name" value="Transferase(Phosphotransferase) domain 1"/>
    <property type="match status" value="1"/>
</dbReference>
<dbReference type="SUPFAM" id="SSF56112">
    <property type="entry name" value="Protein kinase-like (PK-like)"/>
    <property type="match status" value="1"/>
</dbReference>
<evidence type="ECO:0000256" key="9">
    <source>
        <dbReference type="ARBA" id="ARBA00023012"/>
    </source>
</evidence>
<dbReference type="OrthoDB" id="9801841at2"/>
<evidence type="ECO:0000256" key="7">
    <source>
        <dbReference type="ARBA" id="ARBA00022777"/>
    </source>
</evidence>
<proteinExistence type="predicted"/>